<accession>A0A1I3H943</accession>
<evidence type="ECO:0000313" key="1">
    <source>
        <dbReference type="EMBL" id="SFI32171.1"/>
    </source>
</evidence>
<dbReference type="Proteomes" id="UP000183639">
    <property type="component" value="Unassembled WGS sequence"/>
</dbReference>
<proteinExistence type="predicted"/>
<dbReference type="EMBL" id="FOQK01000028">
    <property type="protein sequence ID" value="SFI32171.1"/>
    <property type="molecule type" value="Genomic_DNA"/>
</dbReference>
<dbReference type="AlphaFoldDB" id="A0A1I3H943"/>
<name>A0A1I3H943_SELRU</name>
<evidence type="ECO:0000313" key="2">
    <source>
        <dbReference type="Proteomes" id="UP000183639"/>
    </source>
</evidence>
<sequence>MKKIEYRFFIKAKFPHTNSIAIINPPYFMMWFFFEKSFLFQNSHLIPFIPANLLKEIDRDFFASFQQLNCFSYLWHSAFFMF</sequence>
<reference evidence="1 2" key="1">
    <citation type="submission" date="2016-10" db="EMBL/GenBank/DDBJ databases">
        <authorList>
            <person name="de Groot N.N."/>
        </authorList>
    </citation>
    <scope>NUCLEOTIDE SEQUENCE [LARGE SCALE GENOMIC DNA]</scope>
    <source>
        <strain evidence="1 2">Z108</strain>
    </source>
</reference>
<protein>
    <submittedName>
        <fullName evidence="1">Uncharacterized protein</fullName>
    </submittedName>
</protein>
<gene>
    <name evidence="1" type="ORF">SAMN04487861_12826</name>
</gene>
<organism evidence="1 2">
    <name type="scientific">Selenomonas ruminantium</name>
    <dbReference type="NCBI Taxonomy" id="971"/>
    <lineage>
        <taxon>Bacteria</taxon>
        <taxon>Bacillati</taxon>
        <taxon>Bacillota</taxon>
        <taxon>Negativicutes</taxon>
        <taxon>Selenomonadales</taxon>
        <taxon>Selenomonadaceae</taxon>
        <taxon>Selenomonas</taxon>
    </lineage>
</organism>